<keyword evidence="4" id="KW-0418">Kinase</keyword>
<dbReference type="GO" id="GO:0016301">
    <property type="term" value="F:kinase activity"/>
    <property type="evidence" value="ECO:0007669"/>
    <property type="project" value="UniProtKB-KW"/>
</dbReference>
<dbReference type="PROSITE" id="PS51473">
    <property type="entry name" value="GNK2"/>
    <property type="match status" value="1"/>
</dbReference>
<dbReference type="InterPro" id="IPR002902">
    <property type="entry name" value="GNK2"/>
</dbReference>
<keyword evidence="2" id="KW-0677">Repeat</keyword>
<evidence type="ECO:0000256" key="2">
    <source>
        <dbReference type="ARBA" id="ARBA00022737"/>
    </source>
</evidence>
<dbReference type="CDD" id="cd23509">
    <property type="entry name" value="Gnk2-like"/>
    <property type="match status" value="1"/>
</dbReference>
<dbReference type="InterPro" id="IPR038408">
    <property type="entry name" value="GNK2_sf"/>
</dbReference>
<keyword evidence="1" id="KW-0732">Signal</keyword>
<accession>A0A699H6C5</accession>
<keyword evidence="4" id="KW-0808">Transferase</keyword>
<dbReference type="Pfam" id="PF01657">
    <property type="entry name" value="Stress-antifung"/>
    <property type="match status" value="2"/>
</dbReference>
<name>A0A699H6C5_TANCI</name>
<dbReference type="PANTHER" id="PTHR32099">
    <property type="entry name" value="CYSTEINE-RICH REPEAT SECRETORY PROTEIN"/>
    <property type="match status" value="1"/>
</dbReference>
<feature type="domain" description="Gnk2-homologous" evidence="3">
    <location>
        <begin position="130"/>
        <end position="237"/>
    </location>
</feature>
<reference evidence="4" key="1">
    <citation type="journal article" date="2019" name="Sci. Rep.">
        <title>Draft genome of Tanacetum cinerariifolium, the natural source of mosquito coil.</title>
        <authorList>
            <person name="Yamashiro T."/>
            <person name="Shiraishi A."/>
            <person name="Satake H."/>
            <person name="Nakayama K."/>
        </authorList>
    </citation>
    <scope>NUCLEOTIDE SEQUENCE</scope>
</reference>
<gene>
    <name evidence="4" type="ORF">Tci_318484</name>
</gene>
<dbReference type="EMBL" id="BKCJ010109889">
    <property type="protein sequence ID" value="GEX46509.1"/>
    <property type="molecule type" value="Genomic_DNA"/>
</dbReference>
<dbReference type="Gene3D" id="3.30.430.20">
    <property type="entry name" value="Gnk2 domain, C-X8-C-X2-C motif"/>
    <property type="match status" value="1"/>
</dbReference>
<keyword evidence="4" id="KW-0675">Receptor</keyword>
<protein>
    <submittedName>
        <fullName evidence="4">Cysteine-rich RLK (Receptor-like protein kinase) 26</fullName>
    </submittedName>
</protein>
<evidence type="ECO:0000313" key="4">
    <source>
        <dbReference type="EMBL" id="GEX46509.1"/>
    </source>
</evidence>
<proteinExistence type="predicted"/>
<organism evidence="4">
    <name type="scientific">Tanacetum cinerariifolium</name>
    <name type="common">Dalmatian daisy</name>
    <name type="synonym">Chrysanthemum cinerariifolium</name>
    <dbReference type="NCBI Taxonomy" id="118510"/>
    <lineage>
        <taxon>Eukaryota</taxon>
        <taxon>Viridiplantae</taxon>
        <taxon>Streptophyta</taxon>
        <taxon>Embryophyta</taxon>
        <taxon>Tracheophyta</taxon>
        <taxon>Spermatophyta</taxon>
        <taxon>Magnoliopsida</taxon>
        <taxon>eudicotyledons</taxon>
        <taxon>Gunneridae</taxon>
        <taxon>Pentapetalae</taxon>
        <taxon>asterids</taxon>
        <taxon>campanulids</taxon>
        <taxon>Asterales</taxon>
        <taxon>Asteraceae</taxon>
        <taxon>Asteroideae</taxon>
        <taxon>Anthemideae</taxon>
        <taxon>Anthemidinae</taxon>
        <taxon>Tanacetum</taxon>
    </lineage>
</organism>
<evidence type="ECO:0000256" key="1">
    <source>
        <dbReference type="ARBA" id="ARBA00022729"/>
    </source>
</evidence>
<comment type="caution">
    <text evidence="4">The sequence shown here is derived from an EMBL/GenBank/DDBJ whole genome shotgun (WGS) entry which is preliminary data.</text>
</comment>
<dbReference type="AlphaFoldDB" id="A0A699H6C5"/>
<evidence type="ECO:0000259" key="3">
    <source>
        <dbReference type="PROSITE" id="PS51473"/>
    </source>
</evidence>
<sequence length="294" mass="32341">MENKGVFLQLNAASGPLKLCIKKALLLALKTVIRFHKSFKRRVNGGVMTVLVHTARCCVTLLIVACKKPQPDFRDHICGEDGNYTRNSTYQRTLGTTLSTLPNTNNGFGFFNFSGGESSSDERVYSVALCEGVVFLPNPDTASDPDRFNRDLGLLMNQLRAAASGGDSLQKYASGSTPGPGLITIYGIVQCTPDLSKKQCNDCLEYLSNSYAASYRGRIGGGAHLPMCRYAYGIRQFYKLVTLAPPPPPQDVLNVHAEWVKTSKEIACLMLVSMTPELQKNLEHFGAYDKLWEL</sequence>
<dbReference type="PANTHER" id="PTHR32099:SF99">
    <property type="entry name" value="GNK2-LIKE DOMAIN-CONTAINING PROTEIN"/>
    <property type="match status" value="1"/>
</dbReference>